<evidence type="ECO:0000313" key="2">
    <source>
        <dbReference type="Proteomes" id="UP001501556"/>
    </source>
</evidence>
<proteinExistence type="predicted"/>
<gene>
    <name evidence="1" type="ORF">GCM10022407_22090</name>
</gene>
<sequence length="70" mass="7125">MDTPPPAAIWRAGSSPTKPLCPVSTGPRWVCQRLTGAEPMGGVAASPIQGATTGVNAAFPSERGQAFAFV</sequence>
<keyword evidence="2" id="KW-1185">Reference proteome</keyword>
<name>A0ABP7Q5E3_9BACT</name>
<organism evidence="1 2">
    <name type="scientific">Hymenobacter antarcticus</name>
    <dbReference type="NCBI Taxonomy" id="486270"/>
    <lineage>
        <taxon>Bacteria</taxon>
        <taxon>Pseudomonadati</taxon>
        <taxon>Bacteroidota</taxon>
        <taxon>Cytophagia</taxon>
        <taxon>Cytophagales</taxon>
        <taxon>Hymenobacteraceae</taxon>
        <taxon>Hymenobacter</taxon>
    </lineage>
</organism>
<dbReference type="Proteomes" id="UP001501556">
    <property type="component" value="Unassembled WGS sequence"/>
</dbReference>
<dbReference type="EMBL" id="BAABDI010000014">
    <property type="protein sequence ID" value="GAA3976225.1"/>
    <property type="molecule type" value="Genomic_DNA"/>
</dbReference>
<accession>A0ABP7Q5E3</accession>
<reference evidence="2" key="1">
    <citation type="journal article" date="2019" name="Int. J. Syst. Evol. Microbiol.">
        <title>The Global Catalogue of Microorganisms (GCM) 10K type strain sequencing project: providing services to taxonomists for standard genome sequencing and annotation.</title>
        <authorList>
            <consortium name="The Broad Institute Genomics Platform"/>
            <consortium name="The Broad Institute Genome Sequencing Center for Infectious Disease"/>
            <person name="Wu L."/>
            <person name="Ma J."/>
        </authorList>
    </citation>
    <scope>NUCLEOTIDE SEQUENCE [LARGE SCALE GENOMIC DNA]</scope>
    <source>
        <strain evidence="2">JCM 17217</strain>
    </source>
</reference>
<evidence type="ECO:0000313" key="1">
    <source>
        <dbReference type="EMBL" id="GAA3976225.1"/>
    </source>
</evidence>
<comment type="caution">
    <text evidence="1">The sequence shown here is derived from an EMBL/GenBank/DDBJ whole genome shotgun (WGS) entry which is preliminary data.</text>
</comment>
<protein>
    <submittedName>
        <fullName evidence="1">Uncharacterized protein</fullName>
    </submittedName>
</protein>